<dbReference type="InterPro" id="IPR005123">
    <property type="entry name" value="Oxoglu/Fe-dep_dioxygenase_dom"/>
</dbReference>
<dbReference type="Pfam" id="PF14226">
    <property type="entry name" value="DIOX_N"/>
    <property type="match status" value="1"/>
</dbReference>
<evidence type="ECO:0000313" key="5">
    <source>
        <dbReference type="Proteomes" id="UP000184330"/>
    </source>
</evidence>
<accession>A0A1L7XTU5</accession>
<dbReference type="GO" id="GO:0044283">
    <property type="term" value="P:small molecule biosynthetic process"/>
    <property type="evidence" value="ECO:0007669"/>
    <property type="project" value="UniProtKB-ARBA"/>
</dbReference>
<organism evidence="4 5">
    <name type="scientific">Phialocephala subalpina</name>
    <dbReference type="NCBI Taxonomy" id="576137"/>
    <lineage>
        <taxon>Eukaryota</taxon>
        <taxon>Fungi</taxon>
        <taxon>Dikarya</taxon>
        <taxon>Ascomycota</taxon>
        <taxon>Pezizomycotina</taxon>
        <taxon>Leotiomycetes</taxon>
        <taxon>Helotiales</taxon>
        <taxon>Mollisiaceae</taxon>
        <taxon>Phialocephala</taxon>
        <taxon>Phialocephala fortinii species complex</taxon>
    </lineage>
</organism>
<feature type="domain" description="Fe2OG dioxygenase" evidence="3">
    <location>
        <begin position="179"/>
        <end position="281"/>
    </location>
</feature>
<evidence type="ECO:0000256" key="1">
    <source>
        <dbReference type="ARBA" id="ARBA00008056"/>
    </source>
</evidence>
<keyword evidence="2" id="KW-0408">Iron</keyword>
<reference evidence="4 5" key="1">
    <citation type="submission" date="2016-03" db="EMBL/GenBank/DDBJ databases">
        <authorList>
            <person name="Ploux O."/>
        </authorList>
    </citation>
    <scope>NUCLEOTIDE SEQUENCE [LARGE SCALE GENOMIC DNA]</scope>
    <source>
        <strain evidence="4 5">UAMH 11012</strain>
    </source>
</reference>
<sequence length="322" mass="35784">MALIQNSIPVIDLSPWTCRNSTVLERGHVVAAIRDACTEYGFFQLIGHGIPLEDQQKALECAKMFFDLPIGEKLELSMKNAMGECGRGYERFGGQVLEEGKLPDAKEGIYIGDEIPSSSPLAGKFLQGPNMWPNLPSSQFQTPIMQYRAKMLQLAETILTILALGLPYGADVFNDFMQSPVANLKLLHYPPNESKDRLGAGAHTDFGCLTLLLQQPHSTGLQVLSPLTGTWIPVPSVPDHYVVNIGDLLDRWTGGRYRSTVHRVVNVGREDRYSIPFFYHGNLATEMRPLDGSECADAVTVEDHIRGKFRKSYEMDEKVASK</sequence>
<gene>
    <name evidence="4" type="ORF">PAC_18351</name>
</gene>
<dbReference type="InterPro" id="IPR044861">
    <property type="entry name" value="IPNS-like_FE2OG_OXY"/>
</dbReference>
<dbReference type="PANTHER" id="PTHR47990">
    <property type="entry name" value="2-OXOGLUTARATE (2OG) AND FE(II)-DEPENDENT OXYGENASE SUPERFAMILY PROTEIN-RELATED"/>
    <property type="match status" value="1"/>
</dbReference>
<evidence type="ECO:0000313" key="4">
    <source>
        <dbReference type="EMBL" id="CZR68452.1"/>
    </source>
</evidence>
<dbReference type="Pfam" id="PF03171">
    <property type="entry name" value="2OG-FeII_Oxy"/>
    <property type="match status" value="1"/>
</dbReference>
<dbReference type="SUPFAM" id="SSF51197">
    <property type="entry name" value="Clavaminate synthase-like"/>
    <property type="match status" value="1"/>
</dbReference>
<comment type="similarity">
    <text evidence="1 2">Belongs to the iron/ascorbate-dependent oxidoreductase family.</text>
</comment>
<proteinExistence type="inferred from homology"/>
<dbReference type="GO" id="GO:0016491">
    <property type="term" value="F:oxidoreductase activity"/>
    <property type="evidence" value="ECO:0007669"/>
    <property type="project" value="UniProtKB-KW"/>
</dbReference>
<dbReference type="InterPro" id="IPR027443">
    <property type="entry name" value="IPNS-like_sf"/>
</dbReference>
<dbReference type="InterPro" id="IPR050231">
    <property type="entry name" value="Iron_ascorbate_oxido_reductase"/>
</dbReference>
<dbReference type="OrthoDB" id="288590at2759"/>
<name>A0A1L7XTU5_9HELO</name>
<keyword evidence="2" id="KW-0560">Oxidoreductase</keyword>
<evidence type="ECO:0000256" key="2">
    <source>
        <dbReference type="RuleBase" id="RU003682"/>
    </source>
</evidence>
<evidence type="ECO:0000259" key="3">
    <source>
        <dbReference type="PROSITE" id="PS51471"/>
    </source>
</evidence>
<dbReference type="Proteomes" id="UP000184330">
    <property type="component" value="Unassembled WGS sequence"/>
</dbReference>
<keyword evidence="2" id="KW-0479">Metal-binding</keyword>
<dbReference type="Gene3D" id="2.60.120.330">
    <property type="entry name" value="B-lactam Antibiotic, Isopenicillin N Synthase, Chain"/>
    <property type="match status" value="1"/>
</dbReference>
<protein>
    <submittedName>
        <fullName evidence="4">Related to gibberellin 20-oxidase</fullName>
    </submittedName>
</protein>
<dbReference type="PROSITE" id="PS51471">
    <property type="entry name" value="FE2OG_OXY"/>
    <property type="match status" value="1"/>
</dbReference>
<dbReference type="AlphaFoldDB" id="A0A1L7XTU5"/>
<dbReference type="EMBL" id="FJOG01000055">
    <property type="protein sequence ID" value="CZR68452.1"/>
    <property type="molecule type" value="Genomic_DNA"/>
</dbReference>
<dbReference type="InterPro" id="IPR026992">
    <property type="entry name" value="DIOX_N"/>
</dbReference>
<dbReference type="GO" id="GO:0046872">
    <property type="term" value="F:metal ion binding"/>
    <property type="evidence" value="ECO:0007669"/>
    <property type="project" value="UniProtKB-KW"/>
</dbReference>
<keyword evidence="5" id="KW-1185">Reference proteome</keyword>